<dbReference type="EMBL" id="SNRY01002751">
    <property type="protein sequence ID" value="KAA6323674.1"/>
    <property type="molecule type" value="Genomic_DNA"/>
</dbReference>
<dbReference type="AlphaFoldDB" id="A0A5J4QRM1"/>
<feature type="non-terminal residue" evidence="1">
    <location>
        <position position="31"/>
    </location>
</feature>
<evidence type="ECO:0000313" key="1">
    <source>
        <dbReference type="EMBL" id="KAA6323674.1"/>
    </source>
</evidence>
<gene>
    <name evidence="1" type="ORF">EZS27_026916</name>
</gene>
<proteinExistence type="predicted"/>
<accession>A0A5J4QRM1</accession>
<comment type="caution">
    <text evidence="1">The sequence shown here is derived from an EMBL/GenBank/DDBJ whole genome shotgun (WGS) entry which is preliminary data.</text>
</comment>
<name>A0A5J4QRM1_9ZZZZ</name>
<sequence>MPEIIEKEVLPEEICIRCLVAPLFVSSKNKL</sequence>
<organism evidence="1">
    <name type="scientific">termite gut metagenome</name>
    <dbReference type="NCBI Taxonomy" id="433724"/>
    <lineage>
        <taxon>unclassified sequences</taxon>
        <taxon>metagenomes</taxon>
        <taxon>organismal metagenomes</taxon>
    </lineage>
</organism>
<reference evidence="1" key="1">
    <citation type="submission" date="2019-03" db="EMBL/GenBank/DDBJ databases">
        <title>Single cell metagenomics reveals metabolic interactions within the superorganism composed of flagellate Streblomastix strix and complex community of Bacteroidetes bacteria on its surface.</title>
        <authorList>
            <person name="Treitli S.C."/>
            <person name="Kolisko M."/>
            <person name="Husnik F."/>
            <person name="Keeling P."/>
            <person name="Hampl V."/>
        </authorList>
    </citation>
    <scope>NUCLEOTIDE SEQUENCE</scope>
    <source>
        <strain evidence="1">STM</strain>
    </source>
</reference>
<protein>
    <submittedName>
        <fullName evidence="1">Uncharacterized protein</fullName>
    </submittedName>
</protein>